<sequence length="88" mass="9949">MCMMKSEAQGIIQDLYQELAPTAVNEGIRAELCKAHQQLQATPELDESLLKKLTNYITYTIFTQQLRLTPTQNLLVSELLSLSHRLSA</sequence>
<name>A0A241RRY0_LACPE</name>
<reference evidence="2 5" key="1">
    <citation type="submission" date="2018-03" db="EMBL/GenBank/DDBJ databases">
        <title>Draft Genome Sequences of six Lactobacillus pentosus Strains Isolated from Brines of Traditionally Fermented Spanish-Style Green Table Olives.</title>
        <authorList>
            <person name="Calero-Delgado B."/>
            <person name="Martin-Platero A.M."/>
            <person name="Perez-Pulido A.J."/>
            <person name="Benitez-Cabello A."/>
            <person name="Casimiro-Soriguer C.S."/>
            <person name="Martinez-Bueno M."/>
            <person name="Arroyo-Lopez F.N."/>
            <person name="Rodriguez-Gomez F."/>
            <person name="Bautista-Gallego J."/>
            <person name="Garrido-Fernandez A."/>
            <person name="Jimenez-Diaz R."/>
        </authorList>
    </citation>
    <scope>NUCLEOTIDE SEQUENCE [LARGE SCALE GENOMIC DNA]</scope>
    <source>
        <strain evidence="2 5">IG2</strain>
    </source>
</reference>
<dbReference type="GO" id="GO:0030153">
    <property type="term" value="P:bacteriocin immunity"/>
    <property type="evidence" value="ECO:0007669"/>
    <property type="project" value="UniProtKB-KW"/>
</dbReference>
<comment type="caution">
    <text evidence="3">The sequence shown here is derived from an EMBL/GenBank/DDBJ whole genome shotgun (WGS) entry which is preliminary data.</text>
</comment>
<proteinExistence type="predicted"/>
<dbReference type="OrthoDB" id="2310645at2"/>
<gene>
    <name evidence="2" type="ORF">C6Y08_11690</name>
    <name evidence="4" type="ORF">D6U17_05030</name>
    <name evidence="3" type="ORF">D6U18_10580</name>
</gene>
<protein>
    <submittedName>
        <fullName evidence="3">Bacteriocin immunity protein</fullName>
    </submittedName>
</protein>
<evidence type="ECO:0000313" key="7">
    <source>
        <dbReference type="Proteomes" id="UP000281061"/>
    </source>
</evidence>
<keyword evidence="5" id="KW-1185">Reference proteome</keyword>
<dbReference type="EMBL" id="RDCJ01000096">
    <property type="protein sequence ID" value="RMW46393.1"/>
    <property type="molecule type" value="Genomic_DNA"/>
</dbReference>
<reference evidence="6 7" key="2">
    <citation type="submission" date="2018-10" db="EMBL/GenBank/DDBJ databases">
        <title>Genome sequences of five Lactobacillus pentosus strains isolated from brines of traditionally fermented spanish-style green table olives and differences between them.</title>
        <authorList>
            <person name="Jimenez Diaz R."/>
        </authorList>
    </citation>
    <scope>NUCLEOTIDE SEQUENCE [LARGE SCALE GENOMIC DNA]</scope>
    <source>
        <strain evidence="3 6">IG10</strain>
        <strain evidence="4 7">IG8</strain>
    </source>
</reference>
<evidence type="ECO:0000313" key="3">
    <source>
        <dbReference type="EMBL" id="RMW46393.1"/>
    </source>
</evidence>
<evidence type="ECO:0000313" key="2">
    <source>
        <dbReference type="EMBL" id="PRO93979.1"/>
    </source>
</evidence>
<evidence type="ECO:0000313" key="5">
    <source>
        <dbReference type="Proteomes" id="UP000238378"/>
    </source>
</evidence>
<organism evidence="3 6">
    <name type="scientific">Lactiplantibacillus pentosus</name>
    <name type="common">Lactobacillus pentosus</name>
    <dbReference type="NCBI Taxonomy" id="1589"/>
    <lineage>
        <taxon>Bacteria</taxon>
        <taxon>Bacillati</taxon>
        <taxon>Bacillota</taxon>
        <taxon>Bacilli</taxon>
        <taxon>Lactobacillales</taxon>
        <taxon>Lactobacillaceae</taxon>
        <taxon>Lactiplantibacillus</taxon>
    </lineage>
</organism>
<keyword evidence="1" id="KW-0079">Bacteriocin immunity</keyword>
<dbReference type="Gene3D" id="1.20.1440.50">
    <property type="entry name" value="Ta0600-like"/>
    <property type="match status" value="1"/>
</dbReference>
<dbReference type="Proteomes" id="UP000276249">
    <property type="component" value="Unassembled WGS sequence"/>
</dbReference>
<evidence type="ECO:0000313" key="4">
    <source>
        <dbReference type="EMBL" id="RMW55618.1"/>
    </source>
</evidence>
<dbReference type="Proteomes" id="UP000238378">
    <property type="component" value="Unassembled WGS sequence"/>
</dbReference>
<dbReference type="AlphaFoldDB" id="A0A241RRY0"/>
<dbReference type="InterPro" id="IPR023130">
    <property type="entry name" value="Ta0600-like_sf"/>
</dbReference>
<evidence type="ECO:0000256" key="1">
    <source>
        <dbReference type="ARBA" id="ARBA00023025"/>
    </source>
</evidence>
<dbReference type="SUPFAM" id="SSF109797">
    <property type="entry name" value="Bacteriocin immunity protein-like"/>
    <property type="match status" value="1"/>
</dbReference>
<dbReference type="EMBL" id="RDCL01000049">
    <property type="protein sequence ID" value="RMW55618.1"/>
    <property type="molecule type" value="Genomic_DNA"/>
</dbReference>
<evidence type="ECO:0000313" key="6">
    <source>
        <dbReference type="Proteomes" id="UP000276249"/>
    </source>
</evidence>
<accession>A0A241RRY0</accession>
<dbReference type="Proteomes" id="UP000281061">
    <property type="component" value="Unassembled WGS sequence"/>
</dbReference>
<dbReference type="EMBL" id="PVOB01000200">
    <property type="protein sequence ID" value="PRO93979.1"/>
    <property type="molecule type" value="Genomic_DNA"/>
</dbReference>